<proteinExistence type="inferred from homology"/>
<evidence type="ECO:0000256" key="8">
    <source>
        <dbReference type="ARBA" id="ARBA00022967"/>
    </source>
</evidence>
<evidence type="ECO:0000256" key="5">
    <source>
        <dbReference type="ARBA" id="ARBA00022737"/>
    </source>
</evidence>
<evidence type="ECO:0000256" key="4">
    <source>
        <dbReference type="ARBA" id="ARBA00022597"/>
    </source>
</evidence>
<keyword evidence="3" id="KW-1003">Cell membrane</keyword>
<dbReference type="SMART" id="SM00382">
    <property type="entry name" value="AAA"/>
    <property type="match status" value="2"/>
</dbReference>
<dbReference type="Proteomes" id="UP000433050">
    <property type="component" value="Unassembled WGS sequence"/>
</dbReference>
<dbReference type="RefSeq" id="WP_308677621.1">
    <property type="nucleotide sequence ID" value="NZ_CACSAS010000001.1"/>
</dbReference>
<evidence type="ECO:0000256" key="3">
    <source>
        <dbReference type="ARBA" id="ARBA00022475"/>
    </source>
</evidence>
<organism evidence="11 12">
    <name type="scientific">Starkeya nomas</name>
    <dbReference type="NCBI Taxonomy" id="2666134"/>
    <lineage>
        <taxon>Bacteria</taxon>
        <taxon>Pseudomonadati</taxon>
        <taxon>Pseudomonadota</taxon>
        <taxon>Alphaproteobacteria</taxon>
        <taxon>Hyphomicrobiales</taxon>
        <taxon>Xanthobacteraceae</taxon>
        <taxon>Starkeya</taxon>
    </lineage>
</organism>
<dbReference type="GO" id="GO:0016887">
    <property type="term" value="F:ATP hydrolysis activity"/>
    <property type="evidence" value="ECO:0007669"/>
    <property type="project" value="InterPro"/>
</dbReference>
<dbReference type="InterPro" id="IPR050107">
    <property type="entry name" value="ABC_carbohydrate_import_ATPase"/>
</dbReference>
<comment type="similarity">
    <text evidence="1">Belongs to the ABC transporter superfamily.</text>
</comment>
<evidence type="ECO:0000256" key="9">
    <source>
        <dbReference type="ARBA" id="ARBA00023136"/>
    </source>
</evidence>
<dbReference type="PROSITE" id="PS00211">
    <property type="entry name" value="ABC_TRANSPORTER_1"/>
    <property type="match status" value="1"/>
</dbReference>
<evidence type="ECO:0000259" key="10">
    <source>
        <dbReference type="PROSITE" id="PS50893"/>
    </source>
</evidence>
<protein>
    <submittedName>
        <fullName evidence="11">Ribose import ATP-binding protein RbsA</fullName>
        <ecNumber evidence="11">3.6.3.17</ecNumber>
    </submittedName>
</protein>
<dbReference type="EC" id="3.6.3.17" evidence="11"/>
<evidence type="ECO:0000256" key="1">
    <source>
        <dbReference type="ARBA" id="ARBA00005417"/>
    </source>
</evidence>
<keyword evidence="8" id="KW-1278">Translocase</keyword>
<dbReference type="InterPro" id="IPR027417">
    <property type="entry name" value="P-loop_NTPase"/>
</dbReference>
<evidence type="ECO:0000313" key="12">
    <source>
        <dbReference type="Proteomes" id="UP000433050"/>
    </source>
</evidence>
<evidence type="ECO:0000256" key="2">
    <source>
        <dbReference type="ARBA" id="ARBA00022448"/>
    </source>
</evidence>
<keyword evidence="6" id="KW-0547">Nucleotide-binding</keyword>
<keyword evidence="11" id="KW-0378">Hydrolase</keyword>
<keyword evidence="2" id="KW-0813">Transport</keyword>
<dbReference type="SUPFAM" id="SSF52540">
    <property type="entry name" value="P-loop containing nucleoside triphosphate hydrolases"/>
    <property type="match status" value="2"/>
</dbReference>
<name>A0A5S9PBV0_9HYPH</name>
<feature type="domain" description="ABC transporter" evidence="10">
    <location>
        <begin position="263"/>
        <end position="513"/>
    </location>
</feature>
<keyword evidence="4" id="KW-0762">Sugar transport</keyword>
<dbReference type="PROSITE" id="PS50893">
    <property type="entry name" value="ABC_TRANSPORTER_2"/>
    <property type="match status" value="2"/>
</dbReference>
<evidence type="ECO:0000256" key="7">
    <source>
        <dbReference type="ARBA" id="ARBA00022840"/>
    </source>
</evidence>
<dbReference type="InterPro" id="IPR003593">
    <property type="entry name" value="AAA+_ATPase"/>
</dbReference>
<dbReference type="AlphaFoldDB" id="A0A5S9PBV0"/>
<keyword evidence="12" id="KW-1185">Reference proteome</keyword>
<keyword evidence="9" id="KW-0472">Membrane</keyword>
<dbReference type="CDD" id="cd03215">
    <property type="entry name" value="ABC_Carb_Monos_II"/>
    <property type="match status" value="1"/>
</dbReference>
<keyword evidence="7 11" id="KW-0067">ATP-binding</keyword>
<evidence type="ECO:0000256" key="6">
    <source>
        <dbReference type="ARBA" id="ARBA00022741"/>
    </source>
</evidence>
<feature type="domain" description="ABC transporter" evidence="10">
    <location>
        <begin position="27"/>
        <end position="259"/>
    </location>
</feature>
<dbReference type="Pfam" id="PF00005">
    <property type="entry name" value="ABC_tran"/>
    <property type="match status" value="2"/>
</dbReference>
<dbReference type="InterPro" id="IPR017871">
    <property type="entry name" value="ABC_transporter-like_CS"/>
</dbReference>
<dbReference type="InterPro" id="IPR003439">
    <property type="entry name" value="ABC_transporter-like_ATP-bd"/>
</dbReference>
<reference evidence="11 12" key="1">
    <citation type="submission" date="2019-12" db="EMBL/GenBank/DDBJ databases">
        <authorList>
            <person name="Reyes-Prieto M."/>
        </authorList>
    </citation>
    <scope>NUCLEOTIDE SEQUENCE [LARGE SCALE GENOMIC DNA]</scope>
    <source>
        <strain evidence="11">HF14-78462</strain>
    </source>
</reference>
<dbReference type="GO" id="GO:0005524">
    <property type="term" value="F:ATP binding"/>
    <property type="evidence" value="ECO:0007669"/>
    <property type="project" value="UniProtKB-KW"/>
</dbReference>
<keyword evidence="5" id="KW-0677">Repeat</keyword>
<dbReference type="PANTHER" id="PTHR43790:SF3">
    <property type="entry name" value="D-ALLOSE IMPORT ATP-BINDING PROTEIN ALSA-RELATED"/>
    <property type="match status" value="1"/>
</dbReference>
<gene>
    <name evidence="11" type="primary">rbsA_4</name>
    <name evidence="11" type="ORF">STARVERO_02702</name>
</gene>
<dbReference type="CDD" id="cd03216">
    <property type="entry name" value="ABC_Carb_Monos_I"/>
    <property type="match status" value="1"/>
</dbReference>
<dbReference type="EMBL" id="CACSAS010000001">
    <property type="protein sequence ID" value="CAA0101061.1"/>
    <property type="molecule type" value="Genomic_DNA"/>
</dbReference>
<evidence type="ECO:0000313" key="11">
    <source>
        <dbReference type="EMBL" id="CAA0101061.1"/>
    </source>
</evidence>
<dbReference type="PANTHER" id="PTHR43790">
    <property type="entry name" value="CARBOHYDRATE TRANSPORT ATP-BINDING PROTEIN MG119-RELATED"/>
    <property type="match status" value="1"/>
</dbReference>
<dbReference type="Gene3D" id="3.40.50.300">
    <property type="entry name" value="P-loop containing nucleotide triphosphate hydrolases"/>
    <property type="match status" value="2"/>
</dbReference>
<accession>A0A5S9PBV0</accession>
<sequence>MTASAASIGAHAGEARGDAGAADAPLVAIRGWSKRFLGTQALDDVDLDLHRGEVHALLGENGAGKSTLIKMLAGVYAPDGGEIRLDGQVVRPAAGRLPIAFIHQDLGLVDTMTVAENVALIAGYHWRFGLIDWSATWRAAVEALRVLGSDIDPGQVVGDLTAADKAIVAIARALALHVDVVVLDEPTAALPESDVARLLECVRRLREEGVAVLYVTHRLDEVFRIADRVTVLRNGRRVCSEPIAALDAAGLVHRIVGRPLEEVFVTPVAESGATVLEVENLRAGSAGPVSFRLQAGEVLGLVGLRGAGQEAIGRALFGDLAISGGRVWLDGEPLHLQTPCDAARRGIGFVSSKRREESLANGLTVRENLFPDVLLTGGHPWAPVMPAREHARTRDVIDRFSVRPRDSEAVIANLSGGNQQKIIVARWLVANRRLIVLEEPTLGVDVGAKAEIYALFQKALDAGTSVLLISSDMEEVAGISHRALVFNRGRIAREVPRAELSVPALTALAASQSSNPH</sequence>